<dbReference type="AlphaFoldDB" id="A0A2R6RZE8"/>
<feature type="region of interest" description="Disordered" evidence="1">
    <location>
        <begin position="91"/>
        <end position="151"/>
    </location>
</feature>
<dbReference type="OrthoDB" id="3025610at2759"/>
<dbReference type="EMBL" id="MLYV02000134">
    <property type="protein sequence ID" value="PSS35386.1"/>
    <property type="molecule type" value="Genomic_DNA"/>
</dbReference>
<feature type="compositionally biased region" description="Basic and acidic residues" evidence="1">
    <location>
        <begin position="134"/>
        <end position="151"/>
    </location>
</feature>
<feature type="compositionally biased region" description="Low complexity" evidence="1">
    <location>
        <begin position="293"/>
        <end position="304"/>
    </location>
</feature>
<name>A0A2R6RZE8_9APHY</name>
<organism evidence="2 3">
    <name type="scientific">Hermanssonia centrifuga</name>
    <dbReference type="NCBI Taxonomy" id="98765"/>
    <lineage>
        <taxon>Eukaryota</taxon>
        <taxon>Fungi</taxon>
        <taxon>Dikarya</taxon>
        <taxon>Basidiomycota</taxon>
        <taxon>Agaricomycotina</taxon>
        <taxon>Agaricomycetes</taxon>
        <taxon>Polyporales</taxon>
        <taxon>Meruliaceae</taxon>
        <taxon>Hermanssonia</taxon>
    </lineage>
</organism>
<evidence type="ECO:0000313" key="3">
    <source>
        <dbReference type="Proteomes" id="UP000186601"/>
    </source>
</evidence>
<feature type="region of interest" description="Disordered" evidence="1">
    <location>
        <begin position="270"/>
        <end position="306"/>
    </location>
</feature>
<protein>
    <submittedName>
        <fullName evidence="2">Uncharacterized protein</fullName>
    </submittedName>
</protein>
<accession>A0A2R6RZE8</accession>
<sequence length="389" mass="42925">MSAASKSAAPRIGASKPPAIQQKRSAPESGSDIDAGPRLCSACNKPILGSLTSFRWCEACRAKDRERSKAKRERKREKNEELLKALSLIRERDSQRAAEPSEIPVADAGKSRKHVNRHMDPDTSKAVSKKQSKRKEIPGGETGKRKALEWESARPAKIPRVSKSTSQADLSEFQTSHDLYDMLSGLVKSYYKACTSPSVPCVNISFQGSYSVVADPNISNSRRVRMESKYLSKIIKLPHSETGGVNDTATKTHWFQDFRCDCGRRSVDGLPHEQRKQAQPAPSTSKSSIHNVTTHSTLSSTSLSQGPRFNMLSVTHTPFPSKVAGRPLKRQQSDLSTWVLRAGTPSPAVEEQECGGRIRIISMDDVSHQSGHLFKGQKITIIVEHAQTR</sequence>
<gene>
    <name evidence="2" type="ORF">PHLCEN_2v1659</name>
</gene>
<evidence type="ECO:0000256" key="1">
    <source>
        <dbReference type="SAM" id="MobiDB-lite"/>
    </source>
</evidence>
<feature type="compositionally biased region" description="Polar residues" evidence="1">
    <location>
        <begin position="280"/>
        <end position="292"/>
    </location>
</feature>
<keyword evidence="3" id="KW-1185">Reference proteome</keyword>
<feature type="region of interest" description="Disordered" evidence="1">
    <location>
        <begin position="1"/>
        <end position="37"/>
    </location>
</feature>
<evidence type="ECO:0000313" key="2">
    <source>
        <dbReference type="EMBL" id="PSS35386.1"/>
    </source>
</evidence>
<comment type="caution">
    <text evidence="2">The sequence shown here is derived from an EMBL/GenBank/DDBJ whole genome shotgun (WGS) entry which is preliminary data.</text>
</comment>
<reference evidence="2 3" key="1">
    <citation type="submission" date="2018-02" db="EMBL/GenBank/DDBJ databases">
        <title>Genome sequence of the basidiomycete white-rot fungus Phlebia centrifuga.</title>
        <authorList>
            <person name="Granchi Z."/>
            <person name="Peng M."/>
            <person name="de Vries R.P."/>
            <person name="Hilden K."/>
            <person name="Makela M.R."/>
            <person name="Grigoriev I."/>
            <person name="Riley R."/>
        </authorList>
    </citation>
    <scope>NUCLEOTIDE SEQUENCE [LARGE SCALE GENOMIC DNA]</scope>
    <source>
        <strain evidence="2 3">FBCC195</strain>
    </source>
</reference>
<dbReference type="Proteomes" id="UP000186601">
    <property type="component" value="Unassembled WGS sequence"/>
</dbReference>
<proteinExistence type="predicted"/>